<evidence type="ECO:0000256" key="6">
    <source>
        <dbReference type="SAM" id="MobiDB-lite"/>
    </source>
</evidence>
<evidence type="ECO:0000256" key="3">
    <source>
        <dbReference type="ARBA" id="ARBA00022692"/>
    </source>
</evidence>
<dbReference type="STRING" id="640512.BC1003_0900"/>
<feature type="transmembrane region" description="Helical" evidence="7">
    <location>
        <begin position="302"/>
        <end position="322"/>
    </location>
</feature>
<feature type="region of interest" description="Disordered" evidence="6">
    <location>
        <begin position="1"/>
        <end position="73"/>
    </location>
</feature>
<evidence type="ECO:0000313" key="8">
    <source>
        <dbReference type="EMBL" id="ADN56884.1"/>
    </source>
</evidence>
<dbReference type="InterPro" id="IPR030191">
    <property type="entry name" value="CodB"/>
</dbReference>
<evidence type="ECO:0000256" key="4">
    <source>
        <dbReference type="ARBA" id="ARBA00022989"/>
    </source>
</evidence>
<dbReference type="InterPro" id="IPR001248">
    <property type="entry name" value="Pur-cyt_permease"/>
</dbReference>
<keyword evidence="5 7" id="KW-0472">Membrane</keyword>
<protein>
    <submittedName>
        <fullName evidence="8">Hydroxymethylpyrimidine transporter CytX</fullName>
    </submittedName>
</protein>
<comment type="similarity">
    <text evidence="2">Belongs to the purine-cytosine permease (2.A.39) family.</text>
</comment>
<dbReference type="PANTHER" id="PTHR30569">
    <property type="entry name" value="CYTOSINE TRANSPORTER CODB"/>
    <property type="match status" value="1"/>
</dbReference>
<dbReference type="EMBL" id="CP002217">
    <property type="protein sequence ID" value="ADN56884.1"/>
    <property type="molecule type" value="Genomic_DNA"/>
</dbReference>
<sequence>MTATAPCASEAHSRPARCAADEPRNSNKTSSETSNTSSNTGNKIGTRHTTQGQDPMTQATPDPLAGDAGSTYAPLTPVPDARRAFGTGDAFALWFSLGIGLLVAQAGALLVPGLSLAHALLAIAIGSAIGVVLLALAGVIGTDTGLAAMSSLRPTLGVRGASVPAVLNAVQLVGWGAFEVIVMRDSADALAKQAFGFSMPLIWTVVFGLLATLLAISGPLSFVRRFLRSWGIWLLLAGAAWLTWNLLAQHDLAAMLRKPGTGEMSFGGAIDLVVAMPLSWLPLIADYTRFGRRAGETFRGTLLGYGIANLWFYALGAVYGLAAGGGDALLTSALAQAGGGLALLLILIDEVDNAFADIHSAAVSTGTFWARGSVPMLSAAFGALCTLIALLVPMAKYQNFLLLIGSVFAPLFGVVLVDHFIVRKRRIEAAALADLRGRYGFSAGWHLSAFIAWVIGIAAYQAINQWLPNLGATLPSLVIGAVCYLVFVSTRRTAYA</sequence>
<dbReference type="InterPro" id="IPR012732">
    <property type="entry name" value="Thia_CytX"/>
</dbReference>
<feature type="transmembrane region" description="Helical" evidence="7">
    <location>
        <begin position="201"/>
        <end position="223"/>
    </location>
</feature>
<gene>
    <name evidence="8" type="ordered locus">BC1003_0900</name>
</gene>
<evidence type="ECO:0000256" key="2">
    <source>
        <dbReference type="ARBA" id="ARBA00008974"/>
    </source>
</evidence>
<proteinExistence type="inferred from homology"/>
<accession>E1TBH8</accession>
<keyword evidence="3 7" id="KW-0812">Transmembrane</keyword>
<organism evidence="8">
    <name type="scientific">Burkholderia sp. (strain CCGE1003)</name>
    <dbReference type="NCBI Taxonomy" id="640512"/>
    <lineage>
        <taxon>Bacteria</taxon>
        <taxon>Pseudomonadati</taxon>
        <taxon>Pseudomonadota</taxon>
        <taxon>Betaproteobacteria</taxon>
        <taxon>Burkholderiales</taxon>
        <taxon>Burkholderiaceae</taxon>
        <taxon>Burkholderia</taxon>
    </lineage>
</organism>
<dbReference type="eggNOG" id="COG1457">
    <property type="taxonomic scope" value="Bacteria"/>
</dbReference>
<dbReference type="PANTHER" id="PTHR30569:SF0">
    <property type="entry name" value="CYTOSINE PERMEASE"/>
    <property type="match status" value="1"/>
</dbReference>
<feature type="transmembrane region" description="Helical" evidence="7">
    <location>
        <begin position="400"/>
        <end position="422"/>
    </location>
</feature>
<feature type="transmembrane region" description="Helical" evidence="7">
    <location>
        <begin position="443"/>
        <end position="463"/>
    </location>
</feature>
<dbReference type="Gene3D" id="1.10.4160.10">
    <property type="entry name" value="Hydantoin permease"/>
    <property type="match status" value="1"/>
</dbReference>
<dbReference type="Pfam" id="PF02133">
    <property type="entry name" value="Transp_cyt_pur"/>
    <property type="match status" value="1"/>
</dbReference>
<dbReference type="GO" id="GO:0015209">
    <property type="term" value="F:cytosine transmembrane transporter activity"/>
    <property type="evidence" value="ECO:0007669"/>
    <property type="project" value="InterPro"/>
</dbReference>
<reference evidence="8" key="1">
    <citation type="submission" date="2010-09" db="EMBL/GenBank/DDBJ databases">
        <title>Complete sequence of chromosome1 of Burkholderia sp. CCGE1003.</title>
        <authorList>
            <consortium name="US DOE Joint Genome Institute"/>
            <person name="Lucas S."/>
            <person name="Copeland A."/>
            <person name="Lapidus A."/>
            <person name="Cheng J.-F."/>
            <person name="Bruce D."/>
            <person name="Goodwin L."/>
            <person name="Pitluck S."/>
            <person name="Daligault H."/>
            <person name="Davenport K."/>
            <person name="Detter J.C."/>
            <person name="Han C."/>
            <person name="Tapia R."/>
            <person name="Land M."/>
            <person name="Hauser L."/>
            <person name="Jeffries C."/>
            <person name="Kyrpides N."/>
            <person name="Ivanova N."/>
            <person name="Ovchinnikova G."/>
            <person name="Martinez-Romero E."/>
            <person name="Rogel M.A."/>
            <person name="Auchtung J."/>
            <person name="Tiedje J.M."/>
            <person name="Woyke T."/>
        </authorList>
    </citation>
    <scope>NUCLEOTIDE SEQUENCE</scope>
    <source>
        <strain evidence="8">CCGE1003</strain>
    </source>
</reference>
<feature type="transmembrane region" description="Helical" evidence="7">
    <location>
        <begin position="368"/>
        <end position="394"/>
    </location>
</feature>
<keyword evidence="4 7" id="KW-1133">Transmembrane helix</keyword>
<feature type="transmembrane region" description="Helical" evidence="7">
    <location>
        <begin position="117"/>
        <end position="140"/>
    </location>
</feature>
<feature type="transmembrane region" description="Helical" evidence="7">
    <location>
        <begin position="91"/>
        <end position="111"/>
    </location>
</feature>
<dbReference type="NCBIfam" id="TIGR02358">
    <property type="entry name" value="thia_cytX"/>
    <property type="match status" value="1"/>
</dbReference>
<feature type="transmembrane region" description="Helical" evidence="7">
    <location>
        <begin position="328"/>
        <end position="348"/>
    </location>
</feature>
<dbReference type="HOGENOM" id="CLU_048240_1_1_4"/>
<feature type="transmembrane region" description="Helical" evidence="7">
    <location>
        <begin position="469"/>
        <end position="488"/>
    </location>
</feature>
<comment type="subcellular location">
    <subcellularLocation>
        <location evidence="1">Membrane</location>
        <topology evidence="1">Multi-pass membrane protein</topology>
    </subcellularLocation>
</comment>
<dbReference type="KEGG" id="bgf:BC1003_0900"/>
<dbReference type="GO" id="GO:0005886">
    <property type="term" value="C:plasma membrane"/>
    <property type="evidence" value="ECO:0007669"/>
    <property type="project" value="TreeGrafter"/>
</dbReference>
<evidence type="ECO:0000256" key="5">
    <source>
        <dbReference type="ARBA" id="ARBA00023136"/>
    </source>
</evidence>
<feature type="compositionally biased region" description="Polar residues" evidence="6">
    <location>
        <begin position="47"/>
        <end position="60"/>
    </location>
</feature>
<feature type="compositionally biased region" description="Low complexity" evidence="6">
    <location>
        <begin position="26"/>
        <end position="44"/>
    </location>
</feature>
<dbReference type="AlphaFoldDB" id="E1TBH8"/>
<evidence type="ECO:0000256" key="7">
    <source>
        <dbReference type="SAM" id="Phobius"/>
    </source>
</evidence>
<evidence type="ECO:0000256" key="1">
    <source>
        <dbReference type="ARBA" id="ARBA00004141"/>
    </source>
</evidence>
<feature type="transmembrane region" description="Helical" evidence="7">
    <location>
        <begin position="230"/>
        <end position="248"/>
    </location>
</feature>
<name>E1TBH8_BURSG</name>